<dbReference type="SUPFAM" id="SSF52540">
    <property type="entry name" value="P-loop containing nucleoside triphosphate hydrolases"/>
    <property type="match status" value="1"/>
</dbReference>
<keyword evidence="10" id="KW-0206">Cytoskeleton</keyword>
<sequence length="609" mass="64560">MATVTSRPSSPTQDLWSSILDSVSNSKSIPSKQILLLGEPHTGKTTLAAALLKKEVDPDHSKDDFALGFDWADVRDDADEDTLARLSIYTVQSSNPVHTGLVPHVLPPKTSLANTLVMIVLDWTKPWSFVEQLELWLHWVDVWAKGDGNREVDVLRDEGKEKLQYHLQHYTEPTDAPLPMTTAAMASSALPLPKGTFTSNSAGIPIIVVCTRADLIDDNSDIAGGAAGMGGMVKSKGGEWEERTDGVMQVLRTICLKYGAALFYSTQVPSTTLVLRQYALHYLFTPTPPQPAIGSTDIPAPARNPFKFTHPANALDRDKIVIPAGWDSWGKIKILRDEFEPTRWADAWDKDMESFALAPSSQPGNTSKGPALTEATLTPAIPHGARAYFGVLVGSDRGPAPQSLPAIIQPTPEQAFLQQHYETLAKDPATRDPRAAFRQPTVAVDGSSISSTAGGAGGVGVGVVGPLGSSSFSLPSVEKALVEMEGGNDRERERLGERDGRERSGTAARPPVATSGSASRREGRTVPAALQSSAGSTGRPQVSPTNLGTAPRVPGGQTQHEVLHNFFQSLLTSRTGSGSASASAQAGGTGAGATSNAASQNPSADTQTD</sequence>
<keyword evidence="6" id="KW-0547">Nucleotide-binding</keyword>
<evidence type="ECO:0000256" key="2">
    <source>
        <dbReference type="ARBA" id="ARBA00006831"/>
    </source>
</evidence>
<dbReference type="PANTHER" id="PTHR12688">
    <property type="entry name" value="DYNEIN LIGHT INTERMEDIATE CHAIN"/>
    <property type="match status" value="1"/>
</dbReference>
<dbReference type="InterPro" id="IPR008467">
    <property type="entry name" value="Dynein1_light_intermed_chain"/>
</dbReference>
<dbReference type="Proteomes" id="UP000054097">
    <property type="component" value="Unassembled WGS sequence"/>
</dbReference>
<dbReference type="OrthoDB" id="27603at2759"/>
<comment type="similarity">
    <text evidence="2">Belongs to the dynein light intermediate chain family.</text>
</comment>
<evidence type="ECO:0000256" key="5">
    <source>
        <dbReference type="ARBA" id="ARBA00022701"/>
    </source>
</evidence>
<comment type="subcellular location">
    <subcellularLocation>
        <location evidence="1">Cytoplasm</location>
        <location evidence="1">Cytoskeleton</location>
    </subcellularLocation>
</comment>
<dbReference type="STRING" id="933852.A0A0C2X8C9"/>
<feature type="region of interest" description="Disordered" evidence="11">
    <location>
        <begin position="482"/>
        <end position="557"/>
    </location>
</feature>
<reference evidence="13" key="2">
    <citation type="submission" date="2015-01" db="EMBL/GenBank/DDBJ databases">
        <title>Evolutionary Origins and Diversification of the Mycorrhizal Mutualists.</title>
        <authorList>
            <consortium name="DOE Joint Genome Institute"/>
            <consortium name="Mycorrhizal Genomics Consortium"/>
            <person name="Kohler A."/>
            <person name="Kuo A."/>
            <person name="Nagy L.G."/>
            <person name="Floudas D."/>
            <person name="Copeland A."/>
            <person name="Barry K.W."/>
            <person name="Cichocki N."/>
            <person name="Veneault-Fourrey C."/>
            <person name="LaButti K."/>
            <person name="Lindquist E.A."/>
            <person name="Lipzen A."/>
            <person name="Lundell T."/>
            <person name="Morin E."/>
            <person name="Murat C."/>
            <person name="Riley R."/>
            <person name="Ohm R."/>
            <person name="Sun H."/>
            <person name="Tunlid A."/>
            <person name="Henrissat B."/>
            <person name="Grigoriev I.V."/>
            <person name="Hibbett D.S."/>
            <person name="Martin F."/>
        </authorList>
    </citation>
    <scope>NUCLEOTIDE SEQUENCE [LARGE SCALE GENOMIC DNA]</scope>
    <source>
        <strain evidence="13">MAFF 305830</strain>
    </source>
</reference>
<feature type="region of interest" description="Disordered" evidence="11">
    <location>
        <begin position="573"/>
        <end position="609"/>
    </location>
</feature>
<evidence type="ECO:0000313" key="13">
    <source>
        <dbReference type="Proteomes" id="UP000054097"/>
    </source>
</evidence>
<dbReference type="Pfam" id="PF05783">
    <property type="entry name" value="DLIC"/>
    <property type="match status" value="3"/>
</dbReference>
<feature type="compositionally biased region" description="Low complexity" evidence="11">
    <location>
        <begin position="576"/>
        <end position="601"/>
    </location>
</feature>
<dbReference type="GO" id="GO:0007018">
    <property type="term" value="P:microtubule-based movement"/>
    <property type="evidence" value="ECO:0007669"/>
    <property type="project" value="InterPro"/>
</dbReference>
<dbReference type="Gene3D" id="3.40.50.300">
    <property type="entry name" value="P-loop containing nucleotide triphosphate hydrolases"/>
    <property type="match status" value="1"/>
</dbReference>
<dbReference type="GO" id="GO:0000226">
    <property type="term" value="P:microtubule cytoskeleton organization"/>
    <property type="evidence" value="ECO:0007669"/>
    <property type="project" value="TreeGrafter"/>
</dbReference>
<dbReference type="InterPro" id="IPR027417">
    <property type="entry name" value="P-loop_NTPase"/>
</dbReference>
<evidence type="ECO:0000256" key="7">
    <source>
        <dbReference type="ARBA" id="ARBA00022840"/>
    </source>
</evidence>
<feature type="compositionally biased region" description="Polar residues" evidence="11">
    <location>
        <begin position="530"/>
        <end position="548"/>
    </location>
</feature>
<dbReference type="GO" id="GO:0035974">
    <property type="term" value="C:meiotic spindle pole body"/>
    <property type="evidence" value="ECO:0007669"/>
    <property type="project" value="TreeGrafter"/>
</dbReference>
<dbReference type="GO" id="GO:0005868">
    <property type="term" value="C:cytoplasmic dynein complex"/>
    <property type="evidence" value="ECO:0007669"/>
    <property type="project" value="InterPro"/>
</dbReference>
<reference evidence="12 13" key="1">
    <citation type="submission" date="2014-04" db="EMBL/GenBank/DDBJ databases">
        <authorList>
            <consortium name="DOE Joint Genome Institute"/>
            <person name="Kuo A."/>
            <person name="Zuccaro A."/>
            <person name="Kohler A."/>
            <person name="Nagy L.G."/>
            <person name="Floudas D."/>
            <person name="Copeland A."/>
            <person name="Barry K.W."/>
            <person name="Cichocki N."/>
            <person name="Veneault-Fourrey C."/>
            <person name="LaButti K."/>
            <person name="Lindquist E.A."/>
            <person name="Lipzen A."/>
            <person name="Lundell T."/>
            <person name="Morin E."/>
            <person name="Murat C."/>
            <person name="Sun H."/>
            <person name="Tunlid A."/>
            <person name="Henrissat B."/>
            <person name="Grigoriev I.V."/>
            <person name="Hibbett D.S."/>
            <person name="Martin F."/>
            <person name="Nordberg H.P."/>
            <person name="Cantor M.N."/>
            <person name="Hua S.X."/>
        </authorList>
    </citation>
    <scope>NUCLEOTIDE SEQUENCE [LARGE SCALE GENOMIC DNA]</scope>
    <source>
        <strain evidence="12 13">MAFF 305830</strain>
    </source>
</reference>
<evidence type="ECO:0000256" key="1">
    <source>
        <dbReference type="ARBA" id="ARBA00004245"/>
    </source>
</evidence>
<feature type="compositionally biased region" description="Basic and acidic residues" evidence="11">
    <location>
        <begin position="487"/>
        <end position="504"/>
    </location>
</feature>
<evidence type="ECO:0000256" key="3">
    <source>
        <dbReference type="ARBA" id="ARBA00022448"/>
    </source>
</evidence>
<keyword evidence="8" id="KW-0243">Dynein</keyword>
<protein>
    <recommendedName>
        <fullName evidence="14">Dynein light intermediate chain</fullName>
    </recommendedName>
</protein>
<dbReference type="PANTHER" id="PTHR12688:SF0">
    <property type="entry name" value="DYNEIN LIGHT INTERMEDIATE CHAIN"/>
    <property type="match status" value="1"/>
</dbReference>
<evidence type="ECO:0000256" key="8">
    <source>
        <dbReference type="ARBA" id="ARBA00023017"/>
    </source>
</evidence>
<evidence type="ECO:0000256" key="4">
    <source>
        <dbReference type="ARBA" id="ARBA00022490"/>
    </source>
</evidence>
<dbReference type="EMBL" id="KN824313">
    <property type="protein sequence ID" value="KIM25507.1"/>
    <property type="molecule type" value="Genomic_DNA"/>
</dbReference>
<evidence type="ECO:0008006" key="14">
    <source>
        <dbReference type="Google" id="ProtNLM"/>
    </source>
</evidence>
<keyword evidence="3" id="KW-0813">Transport</keyword>
<dbReference type="GO" id="GO:0045504">
    <property type="term" value="F:dynein heavy chain binding"/>
    <property type="evidence" value="ECO:0007669"/>
    <property type="project" value="TreeGrafter"/>
</dbReference>
<dbReference type="GO" id="GO:0005524">
    <property type="term" value="F:ATP binding"/>
    <property type="evidence" value="ECO:0007669"/>
    <property type="project" value="UniProtKB-KW"/>
</dbReference>
<keyword evidence="9" id="KW-0505">Motor protein</keyword>
<dbReference type="GO" id="GO:0005874">
    <property type="term" value="C:microtubule"/>
    <property type="evidence" value="ECO:0007669"/>
    <property type="project" value="UniProtKB-KW"/>
</dbReference>
<dbReference type="InterPro" id="IPR022780">
    <property type="entry name" value="Dynein_light_int_chain"/>
</dbReference>
<accession>A0A0C2X8C9</accession>
<proteinExistence type="inferred from homology"/>
<keyword evidence="5" id="KW-0493">Microtubule</keyword>
<evidence type="ECO:0000256" key="10">
    <source>
        <dbReference type="ARBA" id="ARBA00023212"/>
    </source>
</evidence>
<organism evidence="12 13">
    <name type="scientific">Serendipita vermifera MAFF 305830</name>
    <dbReference type="NCBI Taxonomy" id="933852"/>
    <lineage>
        <taxon>Eukaryota</taxon>
        <taxon>Fungi</taxon>
        <taxon>Dikarya</taxon>
        <taxon>Basidiomycota</taxon>
        <taxon>Agaricomycotina</taxon>
        <taxon>Agaricomycetes</taxon>
        <taxon>Sebacinales</taxon>
        <taxon>Serendipitaceae</taxon>
        <taxon>Serendipita</taxon>
    </lineage>
</organism>
<keyword evidence="4" id="KW-0963">Cytoplasm</keyword>
<evidence type="ECO:0000256" key="6">
    <source>
        <dbReference type="ARBA" id="ARBA00022741"/>
    </source>
</evidence>
<name>A0A0C2X8C9_SERVB</name>
<dbReference type="HOGENOM" id="CLU_021937_1_0_1"/>
<keyword evidence="13" id="KW-1185">Reference proteome</keyword>
<evidence type="ECO:0000313" key="12">
    <source>
        <dbReference type="EMBL" id="KIM25507.1"/>
    </source>
</evidence>
<evidence type="ECO:0000256" key="11">
    <source>
        <dbReference type="SAM" id="MobiDB-lite"/>
    </source>
</evidence>
<gene>
    <name evidence="12" type="ORF">M408DRAFT_331076</name>
</gene>
<dbReference type="AlphaFoldDB" id="A0A0C2X8C9"/>
<keyword evidence="7" id="KW-0067">ATP-binding</keyword>
<evidence type="ECO:0000256" key="9">
    <source>
        <dbReference type="ARBA" id="ARBA00023175"/>
    </source>
</evidence>